<accession>A0ABV1FQI1</accession>
<evidence type="ECO:0000256" key="1">
    <source>
        <dbReference type="SAM" id="Phobius"/>
    </source>
</evidence>
<dbReference type="InterPro" id="IPR021466">
    <property type="entry name" value="Put_rhamnosyl_transferase"/>
</dbReference>
<dbReference type="RefSeq" id="WP_215759728.1">
    <property type="nucleotide sequence ID" value="NZ_JAHKBE010000018.1"/>
</dbReference>
<organism evidence="2 3">
    <name type="scientific">Hallella faecis</name>
    <dbReference type="NCBI Taxonomy" id="2841596"/>
    <lineage>
        <taxon>Bacteria</taxon>
        <taxon>Pseudomonadati</taxon>
        <taxon>Bacteroidota</taxon>
        <taxon>Bacteroidia</taxon>
        <taxon>Bacteroidales</taxon>
        <taxon>Prevotellaceae</taxon>
        <taxon>Hallella</taxon>
    </lineage>
</organism>
<dbReference type="Pfam" id="PF11316">
    <property type="entry name" value="Rhamno_transf"/>
    <property type="match status" value="1"/>
</dbReference>
<reference evidence="2 3" key="1">
    <citation type="submission" date="2024-04" db="EMBL/GenBank/DDBJ databases">
        <title>Human intestinal bacterial collection.</title>
        <authorList>
            <person name="Pauvert C."/>
            <person name="Hitch T.C.A."/>
            <person name="Clavel T."/>
        </authorList>
    </citation>
    <scope>NUCLEOTIDE SEQUENCE [LARGE SCALE GENOMIC DNA]</scope>
    <source>
        <strain evidence="2 3">CLA-AA-H145</strain>
    </source>
</reference>
<dbReference type="EMBL" id="JBBNFP010000018">
    <property type="protein sequence ID" value="MEQ2486647.1"/>
    <property type="molecule type" value="Genomic_DNA"/>
</dbReference>
<sequence>MENQQPKFKHFIITLFNLKIWKEDKTHRATQTADWLAQRFDLFERFCLPSVAHQTNKNFTWLCLFDKDTPTDMRQRIERCQAQVPQLKACFFTADEAVEFLSHEEAVNCRFIRRTVRTLLSEDDAFVITSNLDNDDALSNDYVECVQRQFVADQRHMLYSFVCGMQYFVRLNAIVRMHYPHNHFLTLVEDARGDFHTVQYYGHAGARKVLPNTDIAEKPYWLENVHGHNVSNELRITSRVRYAPCLAPVDLRQFGIDKQFSWALNLKNFLVTLPAYFVKIAIWRLKRKINKKKKQG</sequence>
<keyword evidence="1" id="KW-1133">Transmembrane helix</keyword>
<evidence type="ECO:0000313" key="3">
    <source>
        <dbReference type="Proteomes" id="UP001487296"/>
    </source>
</evidence>
<name>A0ABV1FQI1_9BACT</name>
<keyword evidence="3" id="KW-1185">Reference proteome</keyword>
<dbReference type="Proteomes" id="UP001487296">
    <property type="component" value="Unassembled WGS sequence"/>
</dbReference>
<evidence type="ECO:0000313" key="2">
    <source>
        <dbReference type="EMBL" id="MEQ2486647.1"/>
    </source>
</evidence>
<feature type="transmembrane region" description="Helical" evidence="1">
    <location>
        <begin position="262"/>
        <end position="285"/>
    </location>
</feature>
<keyword evidence="1" id="KW-0812">Transmembrane</keyword>
<keyword evidence="1" id="KW-0472">Membrane</keyword>
<proteinExistence type="predicted"/>
<gene>
    <name evidence="2" type="ORF">AAAT34_06215</name>
</gene>
<protein>
    <submittedName>
        <fullName evidence="2">Glycosyltransferase</fullName>
    </submittedName>
</protein>
<comment type="caution">
    <text evidence="2">The sequence shown here is derived from an EMBL/GenBank/DDBJ whole genome shotgun (WGS) entry which is preliminary data.</text>
</comment>